<evidence type="ECO:0000313" key="1">
    <source>
        <dbReference type="EMBL" id="MBB4235083.1"/>
    </source>
</evidence>
<reference evidence="1 2" key="1">
    <citation type="submission" date="2020-08" db="EMBL/GenBank/DDBJ databases">
        <title>Genomic Encyclopedia of Type Strains, Phase IV (KMG-V): Genome sequencing to study the core and pangenomes of soil and plant-associated prokaryotes.</title>
        <authorList>
            <person name="Whitman W."/>
        </authorList>
    </citation>
    <scope>NUCLEOTIDE SEQUENCE [LARGE SCALE GENOMIC DNA]</scope>
    <source>
        <strain evidence="1 2">SEMIA 4089</strain>
    </source>
</reference>
<comment type="caution">
    <text evidence="1">The sequence shown here is derived from an EMBL/GenBank/DDBJ whole genome shotgun (WGS) entry which is preliminary data.</text>
</comment>
<dbReference type="AlphaFoldDB" id="A0A7W6R1J1"/>
<dbReference type="Proteomes" id="UP000540909">
    <property type="component" value="Unassembled WGS sequence"/>
</dbReference>
<accession>A0A7W6R1J1</accession>
<proteinExistence type="predicted"/>
<organism evidence="1 2">
    <name type="scientific">Rhizobium esperanzae</name>
    <dbReference type="NCBI Taxonomy" id="1967781"/>
    <lineage>
        <taxon>Bacteria</taxon>
        <taxon>Pseudomonadati</taxon>
        <taxon>Pseudomonadota</taxon>
        <taxon>Alphaproteobacteria</taxon>
        <taxon>Hyphomicrobiales</taxon>
        <taxon>Rhizobiaceae</taxon>
        <taxon>Rhizobium/Agrobacterium group</taxon>
        <taxon>Rhizobium</taxon>
    </lineage>
</organism>
<name>A0A7W6R1J1_9HYPH</name>
<evidence type="ECO:0000313" key="2">
    <source>
        <dbReference type="Proteomes" id="UP000540909"/>
    </source>
</evidence>
<gene>
    <name evidence="1" type="ORF">GGD57_001641</name>
</gene>
<dbReference type="EMBL" id="JACIFY010000004">
    <property type="protein sequence ID" value="MBB4235083.1"/>
    <property type="molecule type" value="Genomic_DNA"/>
</dbReference>
<sequence>MFHQEQWFAWLPVKVRTRSGQRWAWLENVMRECAHTAYGSGAWRYYALTK</sequence>
<protein>
    <submittedName>
        <fullName evidence="1">Uncharacterized protein</fullName>
    </submittedName>
</protein>